<dbReference type="GO" id="GO:0003700">
    <property type="term" value="F:DNA-binding transcription factor activity"/>
    <property type="evidence" value="ECO:0007669"/>
    <property type="project" value="InterPro"/>
</dbReference>
<dbReference type="Pfam" id="PF01380">
    <property type="entry name" value="SIS"/>
    <property type="match status" value="1"/>
</dbReference>
<dbReference type="InterPro" id="IPR047640">
    <property type="entry name" value="RpiR-like"/>
</dbReference>
<feature type="domain" description="HTH rpiR-type" evidence="4">
    <location>
        <begin position="1"/>
        <end position="77"/>
    </location>
</feature>
<dbReference type="EMBL" id="FNJW01000008">
    <property type="protein sequence ID" value="SDQ28881.1"/>
    <property type="molecule type" value="Genomic_DNA"/>
</dbReference>
<dbReference type="Gene3D" id="3.40.50.10490">
    <property type="entry name" value="Glucose-6-phosphate isomerase like protein, domain 1"/>
    <property type="match status" value="1"/>
</dbReference>
<dbReference type="InterPro" id="IPR000281">
    <property type="entry name" value="HTH_RpiR"/>
</dbReference>
<keyword evidence="3" id="KW-0804">Transcription</keyword>
<gene>
    <name evidence="6" type="ORF">SAMN04487752_1622</name>
</gene>
<dbReference type="AlphaFoldDB" id="A0A1H0ZNY0"/>
<proteinExistence type="predicted"/>
<sequence>MVQVLNKLKDQTNFTNTEMRIADYIIQNITTIPTIYIEDLAKLTYTSHSTIIRLCKKIGYDGFRSFKDAISGVVYSQMHLPSEVDANFPFKQEDLTMDIAKNMANLTIDTIKKTLNQLDEDLLQSVAEILFNSKHIFLFSRGDSQVRARSFQNKLVKINRFAIISEEYADEAWNASNLTPKDCALFLSYSGTSPQYKRMLQHFSNKNIPTILITGNTESDLIKLAANTIVVVQEEYDFVKVGTFASQVAFQYVLDTLYSILYAKEYRSNLEKLKEKQSLIQNGILSEEL</sequence>
<dbReference type="InterPro" id="IPR036388">
    <property type="entry name" value="WH-like_DNA-bd_sf"/>
</dbReference>
<evidence type="ECO:0000256" key="3">
    <source>
        <dbReference type="ARBA" id="ARBA00023163"/>
    </source>
</evidence>
<dbReference type="SUPFAM" id="SSF53697">
    <property type="entry name" value="SIS domain"/>
    <property type="match status" value="1"/>
</dbReference>
<keyword evidence="7" id="KW-1185">Reference proteome</keyword>
<dbReference type="PANTHER" id="PTHR30514:SF10">
    <property type="entry name" value="MURR_RPIR FAMILY TRANSCRIPTIONAL REGULATOR"/>
    <property type="match status" value="1"/>
</dbReference>
<evidence type="ECO:0000256" key="1">
    <source>
        <dbReference type="ARBA" id="ARBA00023015"/>
    </source>
</evidence>
<evidence type="ECO:0000313" key="7">
    <source>
        <dbReference type="Proteomes" id="UP000199481"/>
    </source>
</evidence>
<accession>A0A1H0ZNY0</accession>
<evidence type="ECO:0000313" key="6">
    <source>
        <dbReference type="EMBL" id="SDQ28881.1"/>
    </source>
</evidence>
<protein>
    <submittedName>
        <fullName evidence="6">DNA-binding transcriptional regulator, MurR/RpiR family, contains HTH and SIS domains</fullName>
    </submittedName>
</protein>
<dbReference type="GO" id="GO:0097367">
    <property type="term" value="F:carbohydrate derivative binding"/>
    <property type="evidence" value="ECO:0007669"/>
    <property type="project" value="InterPro"/>
</dbReference>
<feature type="domain" description="SIS" evidence="5">
    <location>
        <begin position="126"/>
        <end position="264"/>
    </location>
</feature>
<dbReference type="PROSITE" id="PS51464">
    <property type="entry name" value="SIS"/>
    <property type="match status" value="1"/>
</dbReference>
<dbReference type="InterPro" id="IPR009057">
    <property type="entry name" value="Homeodomain-like_sf"/>
</dbReference>
<dbReference type="GO" id="GO:1901135">
    <property type="term" value="P:carbohydrate derivative metabolic process"/>
    <property type="evidence" value="ECO:0007669"/>
    <property type="project" value="InterPro"/>
</dbReference>
<organism evidence="6 7">
    <name type="scientific">Carnobacterium viridans</name>
    <dbReference type="NCBI Taxonomy" id="174587"/>
    <lineage>
        <taxon>Bacteria</taxon>
        <taxon>Bacillati</taxon>
        <taxon>Bacillota</taxon>
        <taxon>Bacilli</taxon>
        <taxon>Lactobacillales</taxon>
        <taxon>Carnobacteriaceae</taxon>
        <taxon>Carnobacterium</taxon>
    </lineage>
</organism>
<reference evidence="7" key="1">
    <citation type="submission" date="2016-10" db="EMBL/GenBank/DDBJ databases">
        <authorList>
            <person name="Varghese N."/>
            <person name="Submissions S."/>
        </authorList>
    </citation>
    <scope>NUCLEOTIDE SEQUENCE [LARGE SCALE GENOMIC DNA]</scope>
    <source>
        <strain evidence="7">MPL-11</strain>
    </source>
</reference>
<dbReference type="Pfam" id="PF01418">
    <property type="entry name" value="HTH_6"/>
    <property type="match status" value="1"/>
</dbReference>
<keyword evidence="2 6" id="KW-0238">DNA-binding</keyword>
<dbReference type="PANTHER" id="PTHR30514">
    <property type="entry name" value="GLUCOKINASE"/>
    <property type="match status" value="1"/>
</dbReference>
<name>A0A1H0ZNY0_9LACT</name>
<evidence type="ECO:0000256" key="2">
    <source>
        <dbReference type="ARBA" id="ARBA00023125"/>
    </source>
</evidence>
<dbReference type="Proteomes" id="UP000199481">
    <property type="component" value="Unassembled WGS sequence"/>
</dbReference>
<dbReference type="Gene3D" id="1.10.10.10">
    <property type="entry name" value="Winged helix-like DNA-binding domain superfamily/Winged helix DNA-binding domain"/>
    <property type="match status" value="1"/>
</dbReference>
<evidence type="ECO:0000259" key="4">
    <source>
        <dbReference type="PROSITE" id="PS51071"/>
    </source>
</evidence>
<dbReference type="InterPro" id="IPR035472">
    <property type="entry name" value="RpiR-like_SIS"/>
</dbReference>
<keyword evidence="1" id="KW-0805">Transcription regulation</keyword>
<dbReference type="CDD" id="cd05013">
    <property type="entry name" value="SIS_RpiR"/>
    <property type="match status" value="1"/>
</dbReference>
<dbReference type="SUPFAM" id="SSF46689">
    <property type="entry name" value="Homeodomain-like"/>
    <property type="match status" value="1"/>
</dbReference>
<dbReference type="InterPro" id="IPR046348">
    <property type="entry name" value="SIS_dom_sf"/>
</dbReference>
<dbReference type="PROSITE" id="PS51071">
    <property type="entry name" value="HTH_RPIR"/>
    <property type="match status" value="1"/>
</dbReference>
<dbReference type="InterPro" id="IPR001347">
    <property type="entry name" value="SIS_dom"/>
</dbReference>
<evidence type="ECO:0000259" key="5">
    <source>
        <dbReference type="PROSITE" id="PS51464"/>
    </source>
</evidence>
<dbReference type="GO" id="GO:0003677">
    <property type="term" value="F:DNA binding"/>
    <property type="evidence" value="ECO:0007669"/>
    <property type="project" value="UniProtKB-KW"/>
</dbReference>